<organism evidence="1 2">
    <name type="scientific">Caerostris darwini</name>
    <dbReference type="NCBI Taxonomy" id="1538125"/>
    <lineage>
        <taxon>Eukaryota</taxon>
        <taxon>Metazoa</taxon>
        <taxon>Ecdysozoa</taxon>
        <taxon>Arthropoda</taxon>
        <taxon>Chelicerata</taxon>
        <taxon>Arachnida</taxon>
        <taxon>Araneae</taxon>
        <taxon>Araneomorphae</taxon>
        <taxon>Entelegynae</taxon>
        <taxon>Araneoidea</taxon>
        <taxon>Araneidae</taxon>
        <taxon>Caerostris</taxon>
    </lineage>
</organism>
<protein>
    <submittedName>
        <fullName evidence="1">Uncharacterized protein</fullName>
    </submittedName>
</protein>
<evidence type="ECO:0000313" key="1">
    <source>
        <dbReference type="EMBL" id="GIY17482.1"/>
    </source>
</evidence>
<dbReference type="AlphaFoldDB" id="A0AAV4R7X5"/>
<dbReference type="EMBL" id="BPLQ01005805">
    <property type="protein sequence ID" value="GIY17482.1"/>
    <property type="molecule type" value="Genomic_DNA"/>
</dbReference>
<proteinExistence type="predicted"/>
<keyword evidence="2" id="KW-1185">Reference proteome</keyword>
<reference evidence="1 2" key="1">
    <citation type="submission" date="2021-06" db="EMBL/GenBank/DDBJ databases">
        <title>Caerostris darwini draft genome.</title>
        <authorList>
            <person name="Kono N."/>
            <person name="Arakawa K."/>
        </authorList>
    </citation>
    <scope>NUCLEOTIDE SEQUENCE [LARGE SCALE GENOMIC DNA]</scope>
</reference>
<accession>A0AAV4R7X5</accession>
<evidence type="ECO:0000313" key="2">
    <source>
        <dbReference type="Proteomes" id="UP001054837"/>
    </source>
</evidence>
<sequence length="91" mass="10517">MGIRNGTCKRFTAQLTSTLKTQQRQPFRARSETALHYAKASPPHYRIFEGYAYIYRICIRALLPLCPLWICRYIAANNYSDDDMADSFGCD</sequence>
<dbReference type="Proteomes" id="UP001054837">
    <property type="component" value="Unassembled WGS sequence"/>
</dbReference>
<comment type="caution">
    <text evidence="1">The sequence shown here is derived from an EMBL/GenBank/DDBJ whole genome shotgun (WGS) entry which is preliminary data.</text>
</comment>
<name>A0AAV4R7X5_9ARAC</name>
<gene>
    <name evidence="1" type="ORF">CDAR_436271</name>
</gene>